<dbReference type="Pfam" id="PF00535">
    <property type="entry name" value="Glycos_transf_2"/>
    <property type="match status" value="1"/>
</dbReference>
<sequence>MNDSGIAIIVPTYNRATLLPDCLDSILTQMQPADRLIVVDDGSADDTQAVLARYEHRVAPMKIENSGKAAALNIALERADLEFVWIVDDDDVIAPTARQDLMQVFAADPEADIAYGRHLRFHADPQSGERVLDETGHWTHCEPERFLVATLEDMFVHQPGMIVRRGLYDKVGPFDTELNRSVDYDMLIRLALAGRAVASDTVVFYQRQHDGIRGSEAQPVDAGDREDVWQSYDFDIFNRLYEELPLACYLPSRRIDGPADLRAALIQRGVVMARKNLWDQAIADFEQALNESTEPLGPQTREVARKMFSSKYGCDQLLNDEPVVADVAKLARRSPAGRQLARAIARGMYWRIREAAQQLRFGKAARYSAAAAALELASARQAAATQTEPLARQAEEA</sequence>
<evidence type="ECO:0000313" key="2">
    <source>
        <dbReference type="EMBL" id="MDT0575785.1"/>
    </source>
</evidence>
<reference evidence="2 3" key="1">
    <citation type="submission" date="2023-09" db="EMBL/GenBank/DDBJ databases">
        <authorList>
            <person name="Rey-Velasco X."/>
        </authorList>
    </citation>
    <scope>NUCLEOTIDE SEQUENCE [LARGE SCALE GENOMIC DNA]</scope>
    <source>
        <strain evidence="2 3">F390</strain>
    </source>
</reference>
<evidence type="ECO:0000313" key="3">
    <source>
        <dbReference type="Proteomes" id="UP001259803"/>
    </source>
</evidence>
<gene>
    <name evidence="2" type="ORF">RM533_06260</name>
</gene>
<dbReference type="Proteomes" id="UP001259803">
    <property type="component" value="Unassembled WGS sequence"/>
</dbReference>
<organism evidence="2 3">
    <name type="scientific">Croceicoccus esteveae</name>
    <dbReference type="NCBI Taxonomy" id="3075597"/>
    <lineage>
        <taxon>Bacteria</taxon>
        <taxon>Pseudomonadati</taxon>
        <taxon>Pseudomonadota</taxon>
        <taxon>Alphaproteobacteria</taxon>
        <taxon>Sphingomonadales</taxon>
        <taxon>Erythrobacteraceae</taxon>
        <taxon>Croceicoccus</taxon>
    </lineage>
</organism>
<comment type="caution">
    <text evidence="2">The sequence shown here is derived from an EMBL/GenBank/DDBJ whole genome shotgun (WGS) entry which is preliminary data.</text>
</comment>
<dbReference type="PANTHER" id="PTHR43685">
    <property type="entry name" value="GLYCOSYLTRANSFERASE"/>
    <property type="match status" value="1"/>
</dbReference>
<name>A0ABU2ZGR7_9SPHN</name>
<keyword evidence="2" id="KW-0328">Glycosyltransferase</keyword>
<keyword evidence="2" id="KW-0808">Transferase</keyword>
<evidence type="ECO:0000259" key="1">
    <source>
        <dbReference type="Pfam" id="PF00535"/>
    </source>
</evidence>
<dbReference type="InterPro" id="IPR050834">
    <property type="entry name" value="Glycosyltransf_2"/>
</dbReference>
<proteinExistence type="predicted"/>
<accession>A0ABU2ZGR7</accession>
<dbReference type="InterPro" id="IPR001173">
    <property type="entry name" value="Glyco_trans_2-like"/>
</dbReference>
<dbReference type="RefSeq" id="WP_311340348.1">
    <property type="nucleotide sequence ID" value="NZ_JAVRHS010000003.1"/>
</dbReference>
<dbReference type="Gene3D" id="3.90.550.10">
    <property type="entry name" value="Spore Coat Polysaccharide Biosynthesis Protein SpsA, Chain A"/>
    <property type="match status" value="1"/>
</dbReference>
<dbReference type="GO" id="GO:0016757">
    <property type="term" value="F:glycosyltransferase activity"/>
    <property type="evidence" value="ECO:0007669"/>
    <property type="project" value="UniProtKB-KW"/>
</dbReference>
<dbReference type="PANTHER" id="PTHR43685:SF2">
    <property type="entry name" value="GLYCOSYLTRANSFERASE 2-LIKE DOMAIN-CONTAINING PROTEIN"/>
    <property type="match status" value="1"/>
</dbReference>
<dbReference type="EMBL" id="JAVRHS010000003">
    <property type="protein sequence ID" value="MDT0575785.1"/>
    <property type="molecule type" value="Genomic_DNA"/>
</dbReference>
<dbReference type="SUPFAM" id="SSF53448">
    <property type="entry name" value="Nucleotide-diphospho-sugar transferases"/>
    <property type="match status" value="1"/>
</dbReference>
<dbReference type="InterPro" id="IPR029044">
    <property type="entry name" value="Nucleotide-diphossugar_trans"/>
</dbReference>
<protein>
    <submittedName>
        <fullName evidence="2">Glycosyltransferase</fullName>
        <ecNumber evidence="2">2.4.-.-</ecNumber>
    </submittedName>
</protein>
<dbReference type="EC" id="2.4.-.-" evidence="2"/>
<feature type="domain" description="Glycosyltransferase 2-like" evidence="1">
    <location>
        <begin position="8"/>
        <end position="171"/>
    </location>
</feature>
<keyword evidence="3" id="KW-1185">Reference proteome</keyword>